<evidence type="ECO:0000313" key="6">
    <source>
        <dbReference type="EMBL" id="SCX56593.1"/>
    </source>
</evidence>
<feature type="region of interest" description="Disordered" evidence="4">
    <location>
        <begin position="1"/>
        <end position="42"/>
    </location>
</feature>
<name>A0A1G4YT22_9ACTN</name>
<organism evidence="6 7">
    <name type="scientific">Klenkia marina</name>
    <dbReference type="NCBI Taxonomy" id="1960309"/>
    <lineage>
        <taxon>Bacteria</taxon>
        <taxon>Bacillati</taxon>
        <taxon>Actinomycetota</taxon>
        <taxon>Actinomycetes</taxon>
        <taxon>Geodermatophilales</taxon>
        <taxon>Geodermatophilaceae</taxon>
        <taxon>Klenkia</taxon>
    </lineage>
</organism>
<dbReference type="STRING" id="1960309.SAMN03159343_3455"/>
<keyword evidence="3" id="KW-0326">Glycosidase</keyword>
<dbReference type="GO" id="GO:0009311">
    <property type="term" value="P:oligosaccharide metabolic process"/>
    <property type="evidence" value="ECO:0007669"/>
    <property type="project" value="InterPro"/>
</dbReference>
<dbReference type="GO" id="GO:0004573">
    <property type="term" value="F:Glc3Man9GlcNAc2 oligosaccharide glucosidase activity"/>
    <property type="evidence" value="ECO:0007669"/>
    <property type="project" value="InterPro"/>
</dbReference>
<dbReference type="RefSeq" id="WP_243470044.1">
    <property type="nucleotide sequence ID" value="NZ_FMUH01000006.1"/>
</dbReference>
<evidence type="ECO:0000259" key="5">
    <source>
        <dbReference type="Pfam" id="PF22422"/>
    </source>
</evidence>
<evidence type="ECO:0000313" key="7">
    <source>
        <dbReference type="Proteomes" id="UP000198981"/>
    </source>
</evidence>
<reference evidence="7" key="1">
    <citation type="submission" date="2016-10" db="EMBL/GenBank/DDBJ databases">
        <authorList>
            <person name="Varghese N."/>
            <person name="Submissions S."/>
        </authorList>
    </citation>
    <scope>NUCLEOTIDE SEQUENCE [LARGE SCALE GENOMIC DNA]</scope>
    <source>
        <strain evidence="7">DSM 45722</strain>
    </source>
</reference>
<sequence>MPPSRPRVPSVKDIPVAPPPGPQDAVDPRSAEHARLAESGDQNSPWRMWGPYLAGRQWGTVREDYSADGDAWAGFPFDHAVARAYRWGEDGLGGFCDRYGFLNFSVALWNGKDPILKERLFGLTNDEGNHGEDAKEHWWAVDGTPTHSWVQWLYRYPQAEYPYAKLREENKKRSRMEREYELADTGVLDEDRFFDVQVTYAKADHDDICITVTATNHGPDPAPLHLLPQVWFRNTWSWGGDKRQGHLTQLLAPTLTASGLEAVEADHGFLGRYVLAAEGAPKVLCCDNETDKVTLFGASRNDTKYPKDGVNRRVVHGDKSRLNPSHTGTKAAFWYQWESVAPGETVSVKLRLTTDEPVDGMFGESFDAVLAARREEADAFYSTVIHPGLSDDDRHVARRAYAGLLWTKQLYRFDVAQWLDGDPDVPAPADRAKKGRRNTTWRHVALADVISMPDEWEYPWFAAWDTAFHTIPLAHVDPDFAKEQLVLMCREWAMHPNGQLPAYEWAFGDVNPPVHAWAAWHVYRIDGYRDREFLVRVFTKLLLNFSWWVNRKDADGSNVFEGGFLGMDNIALFDRSAPLPPGFRLEQSDATSWMAFYCQQMFKIALELSRYDKAWDGTATKFLEHFLSIAEAMNAFGSNEVSLWDEEDGFFYDVLVAPDGEGQPLRVRSMVGLLPILGVTEVPHWITQEVPDVTERLRWLQRRRPELVAPLRSRSAPEGRKMLLSLVDKDRLRRILTRMFDTEEFLSPFGIRSLSKSTGEVIAKVGGRDARIEYEPGESRTALFGGNSNWRGPVWFPVNVLLADKLRTLGRFYGDSFTIELPTGSGNHCTLVDAADLIDNGLTALFRPVEGKRPADGERIESSDSPLWREHPTFSEFFDGDTGEGLGATHQTGWTALVAHLLNPRLPPDPRWS</sequence>
<dbReference type="AlphaFoldDB" id="A0A1G4YT22"/>
<dbReference type="InterPro" id="IPR054491">
    <property type="entry name" value="MGH1-like_GH"/>
</dbReference>
<dbReference type="PANTHER" id="PTHR10412">
    <property type="entry name" value="MANNOSYL-OLIGOSACCHARIDE GLUCOSIDASE"/>
    <property type="match status" value="1"/>
</dbReference>
<dbReference type="GO" id="GO:0006487">
    <property type="term" value="P:protein N-linked glycosylation"/>
    <property type="evidence" value="ECO:0007669"/>
    <property type="project" value="TreeGrafter"/>
</dbReference>
<dbReference type="Gene3D" id="1.50.10.10">
    <property type="match status" value="1"/>
</dbReference>
<dbReference type="InterPro" id="IPR004888">
    <property type="entry name" value="Glycoside_hydrolase_63"/>
</dbReference>
<comment type="similarity">
    <text evidence="1">Belongs to the glycosyl hydrolase 63 family.</text>
</comment>
<dbReference type="Proteomes" id="UP000198981">
    <property type="component" value="Unassembled WGS sequence"/>
</dbReference>
<protein>
    <recommendedName>
        <fullName evidence="5">Mannosylglycerate hydrolase MGH1-like glycoside hydrolase domain-containing protein</fullName>
    </recommendedName>
</protein>
<evidence type="ECO:0000256" key="2">
    <source>
        <dbReference type="ARBA" id="ARBA00022801"/>
    </source>
</evidence>
<evidence type="ECO:0000256" key="1">
    <source>
        <dbReference type="ARBA" id="ARBA00010833"/>
    </source>
</evidence>
<dbReference type="InterPro" id="IPR008928">
    <property type="entry name" value="6-hairpin_glycosidase_sf"/>
</dbReference>
<dbReference type="InterPro" id="IPR012341">
    <property type="entry name" value="6hp_glycosidase-like_sf"/>
</dbReference>
<accession>A0A1G4YT22</accession>
<gene>
    <name evidence="6" type="ORF">SAMN03159343_3455</name>
</gene>
<dbReference type="PANTHER" id="PTHR10412:SF11">
    <property type="entry name" value="MANNOSYL-OLIGOSACCHARIDE GLUCOSIDASE"/>
    <property type="match status" value="1"/>
</dbReference>
<feature type="domain" description="Mannosylglycerate hydrolase MGH1-like glycoside hydrolase" evidence="5">
    <location>
        <begin position="458"/>
        <end position="677"/>
    </location>
</feature>
<proteinExistence type="inferred from homology"/>
<evidence type="ECO:0000256" key="3">
    <source>
        <dbReference type="ARBA" id="ARBA00023295"/>
    </source>
</evidence>
<evidence type="ECO:0000256" key="4">
    <source>
        <dbReference type="SAM" id="MobiDB-lite"/>
    </source>
</evidence>
<dbReference type="Pfam" id="PF22422">
    <property type="entry name" value="MGH1-like_GH"/>
    <property type="match status" value="1"/>
</dbReference>
<dbReference type="SUPFAM" id="SSF48208">
    <property type="entry name" value="Six-hairpin glycosidases"/>
    <property type="match status" value="1"/>
</dbReference>
<feature type="compositionally biased region" description="Basic and acidic residues" evidence="4">
    <location>
        <begin position="26"/>
        <end position="38"/>
    </location>
</feature>
<dbReference type="EMBL" id="FMUH01000006">
    <property type="protein sequence ID" value="SCX56593.1"/>
    <property type="molecule type" value="Genomic_DNA"/>
</dbReference>
<keyword evidence="2" id="KW-0378">Hydrolase</keyword>
<keyword evidence="7" id="KW-1185">Reference proteome</keyword>